<evidence type="ECO:0000256" key="1">
    <source>
        <dbReference type="SAM" id="MobiDB-lite"/>
    </source>
</evidence>
<name>A0AAD7DER3_MYCRO</name>
<reference evidence="2" key="1">
    <citation type="submission" date="2023-03" db="EMBL/GenBank/DDBJ databases">
        <title>Massive genome expansion in bonnet fungi (Mycena s.s.) driven by repeated elements and novel gene families across ecological guilds.</title>
        <authorList>
            <consortium name="Lawrence Berkeley National Laboratory"/>
            <person name="Harder C.B."/>
            <person name="Miyauchi S."/>
            <person name="Viragh M."/>
            <person name="Kuo A."/>
            <person name="Thoen E."/>
            <person name="Andreopoulos B."/>
            <person name="Lu D."/>
            <person name="Skrede I."/>
            <person name="Drula E."/>
            <person name="Henrissat B."/>
            <person name="Morin E."/>
            <person name="Kohler A."/>
            <person name="Barry K."/>
            <person name="LaButti K."/>
            <person name="Morin E."/>
            <person name="Salamov A."/>
            <person name="Lipzen A."/>
            <person name="Mereny Z."/>
            <person name="Hegedus B."/>
            <person name="Baldrian P."/>
            <person name="Stursova M."/>
            <person name="Weitz H."/>
            <person name="Taylor A."/>
            <person name="Grigoriev I.V."/>
            <person name="Nagy L.G."/>
            <person name="Martin F."/>
            <person name="Kauserud H."/>
        </authorList>
    </citation>
    <scope>NUCLEOTIDE SEQUENCE</scope>
    <source>
        <strain evidence="2">CBHHK067</strain>
    </source>
</reference>
<comment type="caution">
    <text evidence="2">The sequence shown here is derived from an EMBL/GenBank/DDBJ whole genome shotgun (WGS) entry which is preliminary data.</text>
</comment>
<dbReference type="Proteomes" id="UP001221757">
    <property type="component" value="Unassembled WGS sequence"/>
</dbReference>
<proteinExistence type="predicted"/>
<dbReference type="AlphaFoldDB" id="A0AAD7DER3"/>
<evidence type="ECO:0000313" key="3">
    <source>
        <dbReference type="Proteomes" id="UP001221757"/>
    </source>
</evidence>
<organism evidence="2 3">
    <name type="scientific">Mycena rosella</name>
    <name type="common">Pink bonnet</name>
    <name type="synonym">Agaricus rosellus</name>
    <dbReference type="NCBI Taxonomy" id="1033263"/>
    <lineage>
        <taxon>Eukaryota</taxon>
        <taxon>Fungi</taxon>
        <taxon>Dikarya</taxon>
        <taxon>Basidiomycota</taxon>
        <taxon>Agaricomycotina</taxon>
        <taxon>Agaricomycetes</taxon>
        <taxon>Agaricomycetidae</taxon>
        <taxon>Agaricales</taxon>
        <taxon>Marasmiineae</taxon>
        <taxon>Mycenaceae</taxon>
        <taxon>Mycena</taxon>
    </lineage>
</organism>
<sequence>MSASTSGHRHIGACMCSVDAAHEDSELAAIQRILSRDEDSQERARPPGQEVSCLRGLDAVESLEQLARVDEGEFAEARGEWEQRGSGGGSGRKEEANGRRAVTINQMM</sequence>
<protein>
    <submittedName>
        <fullName evidence="2">Uncharacterized protein</fullName>
    </submittedName>
</protein>
<feature type="region of interest" description="Disordered" evidence="1">
    <location>
        <begin position="77"/>
        <end position="108"/>
    </location>
</feature>
<keyword evidence="3" id="KW-1185">Reference proteome</keyword>
<evidence type="ECO:0000313" key="2">
    <source>
        <dbReference type="EMBL" id="KAJ7688557.1"/>
    </source>
</evidence>
<gene>
    <name evidence="2" type="ORF">B0H17DRAFT_1135529</name>
</gene>
<accession>A0AAD7DER3</accession>
<dbReference type="EMBL" id="JARKIE010000078">
    <property type="protein sequence ID" value="KAJ7688557.1"/>
    <property type="molecule type" value="Genomic_DNA"/>
</dbReference>